<feature type="domain" description="Link" evidence="8">
    <location>
        <begin position="30"/>
        <end position="122"/>
    </location>
</feature>
<feature type="compositionally biased region" description="Basic and acidic residues" evidence="5">
    <location>
        <begin position="446"/>
        <end position="493"/>
    </location>
</feature>
<evidence type="ECO:0000256" key="2">
    <source>
        <dbReference type="ARBA" id="ARBA00022729"/>
    </source>
</evidence>
<evidence type="ECO:0000259" key="7">
    <source>
        <dbReference type="PROSITE" id="PS50923"/>
    </source>
</evidence>
<sequence length="765" mass="84297">MIDRYNLKVQCLLFGCLAGIVVTSVKADGRVFVLDLRNSSGVRGLKEAERACARQNARLSSVEELRHAVDECFFSQCTRGWLSGGAVGTTVCNIVGSSLKAVDVSTEKAPEDVAHLDAFCIKDKDMPCGDPPSFPNARLQQPSGLQMGDELLYGCLPGHAMPGGQAAFSLLCDSCGEWYGSVQICAKDEAETHIDYEDKFTHSYRDTDPDGSPEEPRDEVYKKVYGDGYQDESASEEQQEKRLSVQAEEYQEPIEGHEVEGEVIDVSRAFERPVEEGAETEDLTGHPRWDQEGGEEVRTDAAAATEEPVSLLSQKHLFWFPSEAFQEEGPPVSGDPFTQTPQRASGAQSEESKEQESQEPRPDPDEDPEDPDDHDDTDDQEDGRHDDQDLHEDDPDDSHQEEDHQRTPAQQDVIGDLDSEENHKSREDREDRYDHYDMGEHEDEREDKHDGDRSHEDHGDHDDHGNHDDHDDHGDHDDHDDHDGDHLDGSEEHPDPDDEHYEPHEDEEEEEDEDPYVYHDHHHDDRSYEDHDSHEEDAPPPPLVVRPAAAAGGAGQNVTQRASGGTVAKGDSWLDGHPVDLEDENGESTTKENTPVDREATDRPNEVEHRSPTATPEGGAGSTGASPDPPGPSDPPSYPDTLDYDTQQGAPTQPWLDGLTEPPPLNHGGGPPVRRLPGETGERGEPEGETGEAVCVGEGCPPHPPSPSGRGPMVAAIIVAVCAVATAAVVGVWCYRRKQLKSSMYEMNGKSQSRQGQQIEMQQKV</sequence>
<dbReference type="InterPro" id="IPR016186">
    <property type="entry name" value="C-type_lectin-like/link_sf"/>
</dbReference>
<feature type="region of interest" description="Disordered" evidence="5">
    <location>
        <begin position="322"/>
        <end position="708"/>
    </location>
</feature>
<feature type="region of interest" description="Disordered" evidence="5">
    <location>
        <begin position="229"/>
        <end position="249"/>
    </location>
</feature>
<dbReference type="InterPro" id="IPR035976">
    <property type="entry name" value="Sushi/SCR/CCP_sf"/>
</dbReference>
<comment type="caution">
    <text evidence="9">The sequence shown here is derived from an EMBL/GenBank/DDBJ whole genome shotgun (WGS) entry which is preliminary data.</text>
</comment>
<evidence type="ECO:0000256" key="3">
    <source>
        <dbReference type="ARBA" id="ARBA00023157"/>
    </source>
</evidence>
<name>A0A8S4AUH5_9TELE</name>
<dbReference type="CDD" id="cd00033">
    <property type="entry name" value="CCP"/>
    <property type="match status" value="1"/>
</dbReference>
<protein>
    <submittedName>
        <fullName evidence="9">(Atlantic silverside) hypothetical protein</fullName>
    </submittedName>
</protein>
<keyword evidence="1 4" id="KW-0768">Sushi</keyword>
<dbReference type="SMART" id="SM00445">
    <property type="entry name" value="LINK"/>
    <property type="match status" value="1"/>
</dbReference>
<feature type="transmembrane region" description="Helical" evidence="6">
    <location>
        <begin position="713"/>
        <end position="735"/>
    </location>
</feature>
<dbReference type="PROSITE" id="PS50923">
    <property type="entry name" value="SUSHI"/>
    <property type="match status" value="1"/>
</dbReference>
<organism evidence="9 10">
    <name type="scientific">Menidia menidia</name>
    <name type="common">Atlantic silverside</name>
    <dbReference type="NCBI Taxonomy" id="238744"/>
    <lineage>
        <taxon>Eukaryota</taxon>
        <taxon>Metazoa</taxon>
        <taxon>Chordata</taxon>
        <taxon>Craniata</taxon>
        <taxon>Vertebrata</taxon>
        <taxon>Euteleostomi</taxon>
        <taxon>Actinopterygii</taxon>
        <taxon>Neopterygii</taxon>
        <taxon>Teleostei</taxon>
        <taxon>Neoteleostei</taxon>
        <taxon>Acanthomorphata</taxon>
        <taxon>Ovalentaria</taxon>
        <taxon>Atherinomorphae</taxon>
        <taxon>Atheriniformes</taxon>
        <taxon>Atherinopsidae</taxon>
        <taxon>Menidiinae</taxon>
        <taxon>Menidia</taxon>
    </lineage>
</organism>
<keyword evidence="6" id="KW-1133">Transmembrane helix</keyword>
<dbReference type="InterPro" id="IPR000538">
    <property type="entry name" value="Link_dom"/>
</dbReference>
<feature type="compositionally biased region" description="Polar residues" evidence="5">
    <location>
        <begin position="749"/>
        <end position="765"/>
    </location>
</feature>
<keyword evidence="6" id="KW-0812">Transmembrane</keyword>
<dbReference type="Proteomes" id="UP000677803">
    <property type="component" value="Unassembled WGS sequence"/>
</dbReference>
<feature type="compositionally biased region" description="Basic and acidic residues" evidence="5">
    <location>
        <begin position="420"/>
        <end position="439"/>
    </location>
</feature>
<keyword evidence="6" id="KW-0472">Membrane</keyword>
<reference evidence="9" key="1">
    <citation type="submission" date="2021-05" db="EMBL/GenBank/DDBJ databases">
        <authorList>
            <person name="Tigano A."/>
        </authorList>
    </citation>
    <scope>NUCLEOTIDE SEQUENCE</scope>
</reference>
<feature type="compositionally biased region" description="Polar residues" evidence="5">
    <location>
        <begin position="336"/>
        <end position="347"/>
    </location>
</feature>
<feature type="compositionally biased region" description="Basic and acidic residues" evidence="5">
    <location>
        <begin position="350"/>
        <end position="363"/>
    </location>
</feature>
<feature type="compositionally biased region" description="Basic and acidic residues" evidence="5">
    <location>
        <begin position="516"/>
        <end position="537"/>
    </location>
</feature>
<dbReference type="Pfam" id="PF00084">
    <property type="entry name" value="Sushi"/>
    <property type="match status" value="1"/>
</dbReference>
<dbReference type="PANTHER" id="PTHR32493:SF0">
    <property type="entry name" value="SUSHI DOMAIN-CONTAINING PROTEIN 5"/>
    <property type="match status" value="1"/>
</dbReference>
<gene>
    <name evidence="9" type="ORF">MMEN_LOCUS6381</name>
</gene>
<dbReference type="InterPro" id="IPR053298">
    <property type="entry name" value="Sushi_domain_protein"/>
</dbReference>
<feature type="region of interest" description="Disordered" evidence="5">
    <location>
        <begin position="200"/>
        <end position="219"/>
    </location>
</feature>
<dbReference type="AlphaFoldDB" id="A0A8S4AUH5"/>
<feature type="domain" description="Sushi" evidence="7">
    <location>
        <begin position="126"/>
        <end position="187"/>
    </location>
</feature>
<feature type="region of interest" description="Disordered" evidence="5">
    <location>
        <begin position="746"/>
        <end position="765"/>
    </location>
</feature>
<evidence type="ECO:0000256" key="5">
    <source>
        <dbReference type="SAM" id="MobiDB-lite"/>
    </source>
</evidence>
<dbReference type="InterPro" id="IPR000436">
    <property type="entry name" value="Sushi_SCR_CCP_dom"/>
</dbReference>
<dbReference type="Pfam" id="PF00193">
    <property type="entry name" value="Xlink"/>
    <property type="match status" value="1"/>
</dbReference>
<accession>A0A8S4AUH5</accession>
<dbReference type="Gene3D" id="3.10.100.10">
    <property type="entry name" value="Mannose-Binding Protein A, subunit A"/>
    <property type="match status" value="1"/>
</dbReference>
<evidence type="ECO:0000259" key="8">
    <source>
        <dbReference type="PROSITE" id="PS50963"/>
    </source>
</evidence>
<proteinExistence type="predicted"/>
<keyword evidence="10" id="KW-1185">Reference proteome</keyword>
<feature type="compositionally biased region" description="Pro residues" evidence="5">
    <location>
        <begin position="627"/>
        <end position="638"/>
    </location>
</feature>
<dbReference type="Gene3D" id="2.10.70.10">
    <property type="entry name" value="Complement Module, domain 1"/>
    <property type="match status" value="1"/>
</dbReference>
<dbReference type="GO" id="GO:0007155">
    <property type="term" value="P:cell adhesion"/>
    <property type="evidence" value="ECO:0007669"/>
    <property type="project" value="InterPro"/>
</dbReference>
<evidence type="ECO:0000256" key="4">
    <source>
        <dbReference type="PROSITE-ProRule" id="PRU00302"/>
    </source>
</evidence>
<keyword evidence="3" id="KW-1015">Disulfide bond</keyword>
<dbReference type="FunFam" id="2.10.70.10:FF:000050">
    <property type="entry name" value="sushi domain-containing protein 5"/>
    <property type="match status" value="1"/>
</dbReference>
<dbReference type="SUPFAM" id="SSF56436">
    <property type="entry name" value="C-type lectin-like"/>
    <property type="match status" value="1"/>
</dbReference>
<dbReference type="OrthoDB" id="9936131at2759"/>
<dbReference type="PANTHER" id="PTHR32493">
    <property type="entry name" value="SUSHI DOMAIN-CONTAINING PROTEIN 5"/>
    <property type="match status" value="1"/>
</dbReference>
<dbReference type="EMBL" id="CAJRST010005557">
    <property type="protein sequence ID" value="CAG5891670.1"/>
    <property type="molecule type" value="Genomic_DNA"/>
</dbReference>
<feature type="compositionally biased region" description="Basic and acidic residues" evidence="5">
    <location>
        <begin position="594"/>
        <end position="611"/>
    </location>
</feature>
<dbReference type="SUPFAM" id="SSF57535">
    <property type="entry name" value="Complement control module/SCR domain"/>
    <property type="match status" value="1"/>
</dbReference>
<dbReference type="GO" id="GO:0005540">
    <property type="term" value="F:hyaluronic acid binding"/>
    <property type="evidence" value="ECO:0007669"/>
    <property type="project" value="InterPro"/>
</dbReference>
<keyword evidence="2" id="KW-0732">Signal</keyword>
<dbReference type="InterPro" id="IPR016187">
    <property type="entry name" value="CTDL_fold"/>
</dbReference>
<feature type="compositionally biased region" description="Basic and acidic residues" evidence="5">
    <location>
        <begin position="676"/>
        <end position="686"/>
    </location>
</feature>
<evidence type="ECO:0000313" key="9">
    <source>
        <dbReference type="EMBL" id="CAG5891670.1"/>
    </source>
</evidence>
<comment type="caution">
    <text evidence="4">Lacks conserved residue(s) required for the propagation of feature annotation.</text>
</comment>
<dbReference type="SMART" id="SM00032">
    <property type="entry name" value="CCP"/>
    <property type="match status" value="1"/>
</dbReference>
<feature type="compositionally biased region" description="Acidic residues" evidence="5">
    <location>
        <begin position="364"/>
        <end position="381"/>
    </location>
</feature>
<evidence type="ECO:0000313" key="10">
    <source>
        <dbReference type="Proteomes" id="UP000677803"/>
    </source>
</evidence>
<evidence type="ECO:0000256" key="1">
    <source>
        <dbReference type="ARBA" id="ARBA00022659"/>
    </source>
</evidence>
<feature type="region of interest" description="Disordered" evidence="5">
    <location>
        <begin position="275"/>
        <end position="309"/>
    </location>
</feature>
<feature type="compositionally biased region" description="Basic and acidic residues" evidence="5">
    <location>
        <begin position="397"/>
        <end position="406"/>
    </location>
</feature>
<feature type="compositionally biased region" description="Acidic residues" evidence="5">
    <location>
        <begin position="494"/>
        <end position="515"/>
    </location>
</feature>
<dbReference type="GO" id="GO:0007219">
    <property type="term" value="P:Notch signaling pathway"/>
    <property type="evidence" value="ECO:0007669"/>
    <property type="project" value="TreeGrafter"/>
</dbReference>
<feature type="compositionally biased region" description="Basic and acidic residues" evidence="5">
    <location>
        <begin position="283"/>
        <end position="299"/>
    </location>
</feature>
<dbReference type="PROSITE" id="PS50963">
    <property type="entry name" value="LINK_2"/>
    <property type="match status" value="1"/>
</dbReference>
<evidence type="ECO:0000256" key="6">
    <source>
        <dbReference type="SAM" id="Phobius"/>
    </source>
</evidence>